<name>A0AAW2GDT8_9HYME</name>
<keyword evidence="1" id="KW-0472">Membrane</keyword>
<keyword evidence="1" id="KW-0812">Transmembrane</keyword>
<evidence type="ECO:0000313" key="3">
    <source>
        <dbReference type="Proteomes" id="UP001430953"/>
    </source>
</evidence>
<evidence type="ECO:0000256" key="1">
    <source>
        <dbReference type="SAM" id="Phobius"/>
    </source>
</evidence>
<dbReference type="AlphaFoldDB" id="A0AAW2GDT8"/>
<dbReference type="Proteomes" id="UP001430953">
    <property type="component" value="Unassembled WGS sequence"/>
</dbReference>
<organism evidence="2 3">
    <name type="scientific">Cardiocondyla obscurior</name>
    <dbReference type="NCBI Taxonomy" id="286306"/>
    <lineage>
        <taxon>Eukaryota</taxon>
        <taxon>Metazoa</taxon>
        <taxon>Ecdysozoa</taxon>
        <taxon>Arthropoda</taxon>
        <taxon>Hexapoda</taxon>
        <taxon>Insecta</taxon>
        <taxon>Pterygota</taxon>
        <taxon>Neoptera</taxon>
        <taxon>Endopterygota</taxon>
        <taxon>Hymenoptera</taxon>
        <taxon>Apocrita</taxon>
        <taxon>Aculeata</taxon>
        <taxon>Formicoidea</taxon>
        <taxon>Formicidae</taxon>
        <taxon>Myrmicinae</taxon>
        <taxon>Cardiocondyla</taxon>
    </lineage>
</organism>
<feature type="transmembrane region" description="Helical" evidence="1">
    <location>
        <begin position="96"/>
        <end position="117"/>
    </location>
</feature>
<sequence>MRTSANVWQSLSFYNGISRKEAVKRASSFDPIYPNEPGKIGTGYEPVIISKRPSFGTLLGLSTIMMTDKIFDLRFVPIFTSTVRIISFTILKESIWLLHVTGGFFVLNSILITVMIAN</sequence>
<keyword evidence="3" id="KW-1185">Reference proteome</keyword>
<accession>A0AAW2GDT8</accession>
<dbReference type="EMBL" id="JADYXP020000005">
    <property type="protein sequence ID" value="KAL0124542.1"/>
    <property type="molecule type" value="Genomic_DNA"/>
</dbReference>
<proteinExistence type="predicted"/>
<comment type="caution">
    <text evidence="2">The sequence shown here is derived from an EMBL/GenBank/DDBJ whole genome shotgun (WGS) entry which is preliminary data.</text>
</comment>
<gene>
    <name evidence="2" type="ORF">PUN28_006410</name>
</gene>
<keyword evidence="1" id="KW-1133">Transmembrane helix</keyword>
<evidence type="ECO:0000313" key="2">
    <source>
        <dbReference type="EMBL" id="KAL0124542.1"/>
    </source>
</evidence>
<reference evidence="2 3" key="1">
    <citation type="submission" date="2023-03" db="EMBL/GenBank/DDBJ databases">
        <title>High recombination rates correlate with genetic variation in Cardiocondyla obscurior ants.</title>
        <authorList>
            <person name="Errbii M."/>
        </authorList>
    </citation>
    <scope>NUCLEOTIDE SEQUENCE [LARGE SCALE GENOMIC DNA]</scope>
    <source>
        <strain evidence="2">Alpha-2009</strain>
        <tissue evidence="2">Whole body</tissue>
    </source>
</reference>
<protein>
    <submittedName>
        <fullName evidence="2">Uncharacterized protein</fullName>
    </submittedName>
</protein>